<feature type="region of interest" description="Disordered" evidence="3">
    <location>
        <begin position="429"/>
        <end position="496"/>
    </location>
</feature>
<evidence type="ECO:0000256" key="1">
    <source>
        <dbReference type="ARBA" id="ARBA00022679"/>
    </source>
</evidence>
<feature type="compositionally biased region" description="Low complexity" evidence="3">
    <location>
        <begin position="1297"/>
        <end position="1309"/>
    </location>
</feature>
<evidence type="ECO:0000256" key="2">
    <source>
        <dbReference type="PROSITE-ProRule" id="PRU00047"/>
    </source>
</evidence>
<evidence type="ECO:0000259" key="5">
    <source>
        <dbReference type="PROSITE" id="PS50158"/>
    </source>
</evidence>
<evidence type="ECO:0000313" key="8">
    <source>
        <dbReference type="EMBL" id="CAL4768524.1"/>
    </source>
</evidence>
<dbReference type="Pfam" id="PF04488">
    <property type="entry name" value="Gly_transf_sug"/>
    <property type="match status" value="1"/>
</dbReference>
<evidence type="ECO:0000256" key="3">
    <source>
        <dbReference type="SAM" id="MobiDB-lite"/>
    </source>
</evidence>
<feature type="region of interest" description="Disordered" evidence="3">
    <location>
        <begin position="2674"/>
        <end position="2706"/>
    </location>
</feature>
<sequence length="3205" mass="363110">MTEPPTGSGALPLQEYRREIPPGWVPGDASYPLRLYFDRLRLWYRVTNLDDEIIGPLLAGRLYGKAGKIALALKVPRPDGTFDTGDAALSRLAVDEVRDPTTGALLQEHIPSGVQYLTDALKNAFGQMDQDLATQALERFFNCNRGKMSLAEYSVEFETRLDEASDRAGLSLNNVGRFYLFFRGSGLGTKTIDDIKLQVGGDYNRFQDARQLALRLSPNRHNDGAEIFYEDSWDYDNEIYYDQDDWYDFPEDEWWSYYEDGTWYGDDYDDPWYECYEEDESWNYEPPGEQGGQEAQASEEPVKDDASGTGEYYGKGGKHGSQEGCFNCGSKWHMVKDCPLARKPTSHKGKGASYWKGKGYGGKNHAKGWNRRPYFKGNFKGKKGYGKSKNGKKGFSRFGKGSWFTSSTSSETPLAAPVLMASRGLNITDGIPDESTKMRRQASHNAKEYVIHTSSEEQEEVLKLSRSSNQEKTHEAANTDKTTEKADDEGSNSGRAKKNHSVAFSFASSFCDNNEYFVVRGQKRRGLLIDPGAASGLIGSETLRDLLETCVYPFGTQDNYEIRYDRTSPVSGINGASDRTLGQVTVPLQTNGQSISYTGEILGGQGSLCPALVGNPALRSMNSVLFTNYFENGDGLLSTDYVTEKDGEEIKRFKLFRLLLTESGHYLLPTDEPGTKNKLPDGTRQEVVAFYTKVVKESMRLWNDVSEKMRHCFFSDATLATQTEGDRGDLLQPCEDPEECGKQETAEMLPAPDSLDKIGNKEAQDVSLNGILPESQFSHDTHNEEKPCDLFHNQEAQLLHSDEIFPRYKEDQIPENMDHNKMVKRYRAIPEEFYSKSGFRPITPSNFPKWFQRARNKGLKWHFWEICSGSGRLSLTLLLAGLVIGPPIDARYGWDLNDLGHQRYLNMARNEFAPGVIHCSPDCAPWSVSSNLKDPELRHLERLRDQPGLAWIQETCEYQDAHDRGYVIEQPLGSAMMKDGPETPIHLERIQGNRSKQRVDQCMHEARDERGWLIQKATGLSANFKFVKTALRCSGHNGQQHSHLQGQAPNGLSRTSMAAVYPKTMCQRMRLDIIRYLDQKKLLNIKAWPKELSWFSAQHFYECVRCTLGRSCPKGIEHTMIPGQCRHGKRATGTEPETKSDPVKRWKTTTNKETMEQVILNNNSNIEMTVECSHWLKKMLMETVHNALGLFSEASNRKVEYEHWIDNALMLSLFKEVFNQHMEVKAVKVSLRPFKKSPPNPQVVSSTAYLRLHIVGNVKEWQLHPIEDLREMSHNQIHADIDVEDWLVTVYGQELGTVPAPSTPTSRPRSIPPQPELPPRQDDAALIPQVRERPADPGEQVAIQEAPYEEFDAHDRKDLDNIRPIKPNYNIRRVLHKLPSLVTNGDITRARQLLLGLHERLWHTPVSDFVSLLRRAGMPTEVLEQAREAVAGCAVCRKYIRLPNRPQTRTGGAHVFNEAIQIDLFNMDGSWFLIMLDEATRFKMCSVVEGQESDQLLSCILKSWIYMFGPPFKIIMDQQCSLMGHETATEFERLGMTRVPKGTTAGQGAEQHTGTGLVERHVQLLKLTMLKLRAELARQGLPHDPQDLCQEGAMAHNITLNYGGATPSMAVFGMLPRGFYELDSDGIMTTTGALQTDVTPFERAIRIRQTALAQTQQAIAEDRVARASRTKPHQLKLGEMTAGTSEVEFCREVKGDPGWRGPALLLRLDEQEGTAVIQYQGKPYLVALRHIRPYQGIFMVEVQNETVETALHHLMRYVESLTDYKIYTCGWLQKKNGSWYKVPKDEYPVTASCRAYSIMECKNANHLQVKKFSGLAREDLCVLYFYYYQFPSAEMESVEQPAKSVAINPSPPQQPEDGAQDMQIDPVNRKRDGPETRTVVLAPERKKQKMMMVRRDLEFLRMFYIEDSRNKQILVDFPEDWRIGYDLMTIATRNFLLQRREQERAALPVLFNIEYKQDSAAIACLRTAKIYKVDDETKNIEDEAITPELWDQVDAADKAEIAQFVNEGAFKKIHKDQITAEMTVVDARWIRKWKRHPDRSLRVKSRLCARGFLDKQKGELTTRSTTATRLSQRILVSHAASDASRTLESIDISGAFLKGFNFEQIREALRQMGIDSPHRTVIIIPPLNVFRHLAELSDKFHIPEHQIHDYALLAIKPIYGLNDAPLAWQLCLHNHIKDSGGQKSHLDENTFSWKENGDCIAMATTHVDDIAISAPIKWINNTNESFTKRFGKVTRQQLPFSHCGCEYTMVSDGYKICQKEFAEKVKPAPVPNRPDSSRLTKEELSNYRSILGALLWLTATRLDLIADISLLQSRVTIAEVKDLKQANQVLEKVLEFKDVGLYYRHFKTKHRRLVCIHDASSASKGRNYAQEGILVGLADDLFYNKTLDTEMVFDDAGPFGVQLHGGVFHILHSSGGKAKRVSYSTSHAETLSMVGGMETTTLIMVRMAEIMHKEKAPSIQQLIGIQEGGFPELPMDFYGDCKDVFELVTGVRTLPQDKGQRLYILSIKESRISGRMRMMVLVPTDCMTSDSLTKPMIHHSMLYLLTTGMVQFANQEDHPVTARILPALENYDEHDIVKTDEEIIELTKGKDCKVCHSTMLLGMLASKKVLTQTVLAATMLQVTSAAAMENDAESNENKTYAGVYVMIFFTVIIAINLEKMMSYIGRKISPPQVRRRTRRPLVKEEQAASPMDVDQSNLGMMDESTDDEIRQLRKRLRIEKEEQDDLKVVIQVRNQALENLQEVVDEKTREAVSWKDFAERISTSLENHKTIKEENEEKIATMESQMNLLEENIEKLANDNTDLQKKIKFVTGENKMKEGVIASAQRKMAQLQEQQKEEKKKHRDGQELFGMHPAPAPAPSTAAAAPMADVEKEEFKKRIEQLEADCRRFRELNGQYGREIQDLRGKLVDAKAPPKIFVTKSGTCYHEASCNHLKHGAQDRPRAEYSRCRHPQWEYRLWTDKDAAVILQHHPGLLQAFEAASNPAEKSDILRLVIVLEQGGLYVDMDFECLRPLDELHHATSFYTGVSNVGAFELNNGLFAAAPRHPLVAFYCEHVGKPWPEWGQDDVEPGEAVAHQLQRSGMLGVELAKGKASFIADTGPGFFTRATMRALPLVAGSADLAAPAAPAAPILICPPEVFYPLPNSDRTSPLEEIIKYRTESSVAIHHWLRTWAESEGFEKRARMMLPRACRYYPILYIVPQYPSIR</sequence>
<dbReference type="SUPFAM" id="SSF53448">
    <property type="entry name" value="Nucleotide-diphospho-sugar transferases"/>
    <property type="match status" value="1"/>
</dbReference>
<dbReference type="InterPro" id="IPR007577">
    <property type="entry name" value="GlycoTrfase_DXD_sugar-bd_CS"/>
</dbReference>
<evidence type="ECO:0000259" key="6">
    <source>
        <dbReference type="PROSITE" id="PS50994"/>
    </source>
</evidence>
<accession>A0A9P1BWW1</accession>
<dbReference type="InterPro" id="IPR051706">
    <property type="entry name" value="Glycosyltransferase_domain"/>
</dbReference>
<feature type="domain" description="CCHC-type" evidence="5">
    <location>
        <begin position="325"/>
        <end position="339"/>
    </location>
</feature>
<feature type="region of interest" description="Disordered" evidence="3">
    <location>
        <begin position="1297"/>
        <end position="1321"/>
    </location>
</feature>
<evidence type="ECO:0000313" key="9">
    <source>
        <dbReference type="Proteomes" id="UP001152797"/>
    </source>
</evidence>
<keyword evidence="4" id="KW-0812">Transmembrane</keyword>
<feature type="region of interest" description="Disordered" evidence="3">
    <location>
        <begin position="1841"/>
        <end position="1878"/>
    </location>
</feature>
<dbReference type="InterPro" id="IPR029044">
    <property type="entry name" value="Nucleotide-diphossugar_trans"/>
</dbReference>
<gene>
    <name evidence="7" type="ORF">C1SCF055_LOCUS9025</name>
</gene>
<keyword evidence="4" id="KW-0472">Membrane</keyword>
<reference evidence="8 9" key="2">
    <citation type="submission" date="2024-05" db="EMBL/GenBank/DDBJ databases">
        <authorList>
            <person name="Chen Y."/>
            <person name="Shah S."/>
            <person name="Dougan E. K."/>
            <person name="Thang M."/>
            <person name="Chan C."/>
        </authorList>
    </citation>
    <scope>NUCLEOTIDE SEQUENCE [LARGE SCALE GENOMIC DNA]</scope>
</reference>
<dbReference type="Proteomes" id="UP001152797">
    <property type="component" value="Unassembled WGS sequence"/>
</dbReference>
<protein>
    <submittedName>
        <fullName evidence="8">Mannosyl phosphorylinositol ceramide synthase CSH1 (CSG1/SUR1 homolog 1)</fullName>
    </submittedName>
</protein>
<dbReference type="EMBL" id="CAMXCT030000617">
    <property type="protein sequence ID" value="CAL4768524.1"/>
    <property type="molecule type" value="Genomic_DNA"/>
</dbReference>
<dbReference type="InterPro" id="IPR036397">
    <property type="entry name" value="RNaseH_sf"/>
</dbReference>
<dbReference type="EMBL" id="CAMXCT020000617">
    <property type="protein sequence ID" value="CAL1134587.1"/>
    <property type="molecule type" value="Genomic_DNA"/>
</dbReference>
<reference evidence="7" key="1">
    <citation type="submission" date="2022-10" db="EMBL/GenBank/DDBJ databases">
        <authorList>
            <person name="Chen Y."/>
            <person name="Dougan E. K."/>
            <person name="Chan C."/>
            <person name="Rhodes N."/>
            <person name="Thang M."/>
        </authorList>
    </citation>
    <scope>NUCLEOTIDE SEQUENCE</scope>
</reference>
<dbReference type="GO" id="GO:0008270">
    <property type="term" value="F:zinc ion binding"/>
    <property type="evidence" value="ECO:0007669"/>
    <property type="project" value="UniProtKB-KW"/>
</dbReference>
<dbReference type="GO" id="GO:0003676">
    <property type="term" value="F:nucleic acid binding"/>
    <property type="evidence" value="ECO:0007669"/>
    <property type="project" value="InterPro"/>
</dbReference>
<keyword evidence="1" id="KW-0808">Transferase</keyword>
<name>A0A9P1BWW1_9DINO</name>
<dbReference type="InterPro" id="IPR001878">
    <property type="entry name" value="Znf_CCHC"/>
</dbReference>
<dbReference type="PANTHER" id="PTHR32385">
    <property type="entry name" value="MANNOSYL PHOSPHORYLINOSITOL CERAMIDE SYNTHASE"/>
    <property type="match status" value="1"/>
</dbReference>
<keyword evidence="9" id="KW-1185">Reference proteome</keyword>
<organism evidence="7">
    <name type="scientific">Cladocopium goreaui</name>
    <dbReference type="NCBI Taxonomy" id="2562237"/>
    <lineage>
        <taxon>Eukaryota</taxon>
        <taxon>Sar</taxon>
        <taxon>Alveolata</taxon>
        <taxon>Dinophyceae</taxon>
        <taxon>Suessiales</taxon>
        <taxon>Symbiodiniaceae</taxon>
        <taxon>Cladocopium</taxon>
    </lineage>
</organism>
<feature type="compositionally biased region" description="Low complexity" evidence="3">
    <location>
        <begin position="285"/>
        <end position="299"/>
    </location>
</feature>
<feature type="region of interest" description="Disordered" evidence="3">
    <location>
        <begin position="2832"/>
        <end position="2861"/>
    </location>
</feature>
<dbReference type="Gene3D" id="3.90.550.20">
    <property type="match status" value="1"/>
</dbReference>
<feature type="domain" description="Integrase catalytic" evidence="6">
    <location>
        <begin position="1442"/>
        <end position="1624"/>
    </location>
</feature>
<dbReference type="PROSITE" id="PS50158">
    <property type="entry name" value="ZF_CCHC"/>
    <property type="match status" value="1"/>
</dbReference>
<dbReference type="GO" id="GO:0016020">
    <property type="term" value="C:membrane"/>
    <property type="evidence" value="ECO:0007669"/>
    <property type="project" value="GOC"/>
</dbReference>
<keyword evidence="2" id="KW-0862">Zinc</keyword>
<proteinExistence type="predicted"/>
<dbReference type="PROSITE" id="PS50994">
    <property type="entry name" value="INTEGRASE"/>
    <property type="match status" value="1"/>
</dbReference>
<dbReference type="OrthoDB" id="441428at2759"/>
<evidence type="ECO:0000256" key="4">
    <source>
        <dbReference type="SAM" id="Phobius"/>
    </source>
</evidence>
<feature type="transmembrane region" description="Helical" evidence="4">
    <location>
        <begin position="2639"/>
        <end position="2657"/>
    </location>
</feature>
<keyword evidence="2" id="KW-0863">Zinc-finger</keyword>
<feature type="compositionally biased region" description="Basic and acidic residues" evidence="3">
    <location>
        <begin position="469"/>
        <end position="485"/>
    </location>
</feature>
<dbReference type="Gene3D" id="3.30.420.10">
    <property type="entry name" value="Ribonuclease H-like superfamily/Ribonuclease H"/>
    <property type="match status" value="1"/>
</dbReference>
<keyword evidence="4" id="KW-1133">Transmembrane helix</keyword>
<feature type="region of interest" description="Disordered" evidence="3">
    <location>
        <begin position="283"/>
        <end position="318"/>
    </location>
</feature>
<keyword evidence="2" id="KW-0479">Metal-binding</keyword>
<dbReference type="GO" id="GO:0051999">
    <property type="term" value="P:mannosyl-inositol phosphorylceramide biosynthetic process"/>
    <property type="evidence" value="ECO:0007669"/>
    <property type="project" value="TreeGrafter"/>
</dbReference>
<evidence type="ECO:0000313" key="7">
    <source>
        <dbReference type="EMBL" id="CAI3981212.1"/>
    </source>
</evidence>
<dbReference type="GO" id="GO:0015074">
    <property type="term" value="P:DNA integration"/>
    <property type="evidence" value="ECO:0007669"/>
    <property type="project" value="InterPro"/>
</dbReference>
<dbReference type="PANTHER" id="PTHR32385:SF15">
    <property type="entry name" value="INOSITOL PHOSPHOCERAMIDE MANNOSYLTRANSFERASE 1"/>
    <property type="match status" value="1"/>
</dbReference>
<dbReference type="GO" id="GO:0000030">
    <property type="term" value="F:mannosyltransferase activity"/>
    <property type="evidence" value="ECO:0007669"/>
    <property type="project" value="TreeGrafter"/>
</dbReference>
<dbReference type="EMBL" id="CAMXCT010000617">
    <property type="protein sequence ID" value="CAI3981212.1"/>
    <property type="molecule type" value="Genomic_DNA"/>
</dbReference>
<dbReference type="InterPro" id="IPR001584">
    <property type="entry name" value="Integrase_cat-core"/>
</dbReference>
<comment type="caution">
    <text evidence="7">The sequence shown here is derived from an EMBL/GenBank/DDBJ whole genome shotgun (WGS) entry which is preliminary data.</text>
</comment>